<evidence type="ECO:0000313" key="2">
    <source>
        <dbReference type="Proteomes" id="UP001236652"/>
    </source>
</evidence>
<evidence type="ECO:0000313" key="1">
    <source>
        <dbReference type="EMBL" id="WIG00312.1"/>
    </source>
</evidence>
<organism evidence="1 2">
    <name type="scientific">Pontibacillus chungwhensis</name>
    <dbReference type="NCBI Taxonomy" id="265426"/>
    <lineage>
        <taxon>Bacteria</taxon>
        <taxon>Bacillati</taxon>
        <taxon>Bacillota</taxon>
        <taxon>Bacilli</taxon>
        <taxon>Bacillales</taxon>
        <taxon>Bacillaceae</taxon>
        <taxon>Pontibacillus</taxon>
    </lineage>
</organism>
<dbReference type="RefSeq" id="WP_231419907.1">
    <property type="nucleotide sequence ID" value="NZ_CP126447.1"/>
</dbReference>
<dbReference type="EMBL" id="CP126447">
    <property type="protein sequence ID" value="WIG00312.1"/>
    <property type="molecule type" value="Genomic_DNA"/>
</dbReference>
<geneLocation type="plasmid" evidence="1 2">
    <name>unnamed</name>
</geneLocation>
<proteinExistence type="predicted"/>
<accession>A0ABY8V2X4</accession>
<keyword evidence="1" id="KW-0614">Plasmid</keyword>
<dbReference type="Proteomes" id="UP001236652">
    <property type="component" value="Plasmid unnamed"/>
</dbReference>
<sequence>MDFCLKEKKKRLKDLEKMHRQGVSGSELNVLIGFEVKELQAYLKRNGTDRPVNDVLYEYWNLRVKVLK</sequence>
<name>A0ABY8V2X4_9BACI</name>
<protein>
    <submittedName>
        <fullName evidence="1">Uncharacterized protein</fullName>
    </submittedName>
</protein>
<gene>
    <name evidence="1" type="ORF">QNI29_20915</name>
</gene>
<reference evidence="1 2" key="1">
    <citation type="submission" date="2023-05" db="EMBL/GenBank/DDBJ databases">
        <title>Comparative genomics reveals the evidence of polycyclic aromatic hydrocarbons degradation in moderately halophilic genus Pontibacillus.</title>
        <authorList>
            <person name="Yang H."/>
            <person name="Qian Z."/>
        </authorList>
    </citation>
    <scope>NUCLEOTIDE SEQUENCE [LARGE SCALE GENOMIC DNA]</scope>
    <source>
        <strain evidence="2">HN14</strain>
        <plasmid evidence="1 2">unnamed</plasmid>
    </source>
</reference>
<keyword evidence="2" id="KW-1185">Reference proteome</keyword>